<dbReference type="PANTHER" id="PTHR30204">
    <property type="entry name" value="REDOX-CYCLING DRUG-SENSING TRANSCRIPTIONAL ACTIVATOR SOXR"/>
    <property type="match status" value="1"/>
</dbReference>
<dbReference type="Proteomes" id="UP000034883">
    <property type="component" value="Chromosome"/>
</dbReference>
<feature type="domain" description="HTH merR-type" evidence="2">
    <location>
        <begin position="30"/>
        <end position="100"/>
    </location>
</feature>
<evidence type="ECO:0000313" key="3">
    <source>
        <dbReference type="EMBL" id="AKF07571.1"/>
    </source>
</evidence>
<keyword evidence="4" id="KW-1185">Reference proteome</keyword>
<evidence type="ECO:0000313" key="4">
    <source>
        <dbReference type="Proteomes" id="UP000034883"/>
    </source>
</evidence>
<gene>
    <name evidence="3" type="ORF">DB32_004720</name>
</gene>
<dbReference type="AlphaFoldDB" id="A0A0F6W567"/>
<dbReference type="EMBL" id="CP011125">
    <property type="protein sequence ID" value="AKF07571.1"/>
    <property type="molecule type" value="Genomic_DNA"/>
</dbReference>
<dbReference type="SUPFAM" id="SSF55136">
    <property type="entry name" value="Probable bacterial effector-binding domain"/>
    <property type="match status" value="1"/>
</dbReference>
<evidence type="ECO:0000256" key="1">
    <source>
        <dbReference type="ARBA" id="ARBA00023125"/>
    </source>
</evidence>
<name>A0A0F6W567_9BACT</name>
<dbReference type="SUPFAM" id="SSF46955">
    <property type="entry name" value="Putative DNA-binding domain"/>
    <property type="match status" value="1"/>
</dbReference>
<dbReference type="GO" id="GO:0003700">
    <property type="term" value="F:DNA-binding transcription factor activity"/>
    <property type="evidence" value="ECO:0007669"/>
    <property type="project" value="InterPro"/>
</dbReference>
<dbReference type="InterPro" id="IPR011256">
    <property type="entry name" value="Reg_factor_effector_dom_sf"/>
</dbReference>
<dbReference type="GO" id="GO:0003677">
    <property type="term" value="F:DNA binding"/>
    <property type="evidence" value="ECO:0007669"/>
    <property type="project" value="UniProtKB-KW"/>
</dbReference>
<dbReference type="SMART" id="SM00871">
    <property type="entry name" value="AraC_E_bind"/>
    <property type="match status" value="1"/>
</dbReference>
<dbReference type="CDD" id="cd01107">
    <property type="entry name" value="HTH_BmrR"/>
    <property type="match status" value="1"/>
</dbReference>
<dbReference type="InterPro" id="IPR009061">
    <property type="entry name" value="DNA-bd_dom_put_sf"/>
</dbReference>
<dbReference type="InterPro" id="IPR000551">
    <property type="entry name" value="MerR-type_HTH_dom"/>
</dbReference>
<accession>A0A0F6W567</accession>
<reference evidence="3 4" key="1">
    <citation type="submission" date="2015-03" db="EMBL/GenBank/DDBJ databases">
        <title>Genome assembly of Sandaracinus amylolyticus DSM 53668.</title>
        <authorList>
            <person name="Sharma G."/>
            <person name="Subramanian S."/>
        </authorList>
    </citation>
    <scope>NUCLEOTIDE SEQUENCE [LARGE SCALE GENOMIC DNA]</scope>
    <source>
        <strain evidence="3 4">DSM 53668</strain>
    </source>
</reference>
<protein>
    <submittedName>
        <fullName evidence="3">Transcriptional regulator, MerR family protein</fullName>
    </submittedName>
</protein>
<dbReference type="OrthoDB" id="9792348at2"/>
<dbReference type="InterPro" id="IPR029442">
    <property type="entry name" value="GyrI-like"/>
</dbReference>
<dbReference type="PROSITE" id="PS50937">
    <property type="entry name" value="HTH_MERR_2"/>
    <property type="match status" value="1"/>
</dbReference>
<dbReference type="Gene3D" id="1.10.1660.10">
    <property type="match status" value="1"/>
</dbReference>
<dbReference type="Gene3D" id="3.20.80.10">
    <property type="entry name" value="Regulatory factor, effector binding domain"/>
    <property type="match status" value="1"/>
</dbReference>
<dbReference type="PROSITE" id="PS00552">
    <property type="entry name" value="HTH_MERR_1"/>
    <property type="match status" value="1"/>
</dbReference>
<dbReference type="STRING" id="927083.DB32_004720"/>
<dbReference type="Pfam" id="PF06445">
    <property type="entry name" value="GyrI-like"/>
    <property type="match status" value="1"/>
</dbReference>
<dbReference type="Pfam" id="PF13411">
    <property type="entry name" value="MerR_1"/>
    <property type="match status" value="1"/>
</dbReference>
<dbReference type="InterPro" id="IPR047057">
    <property type="entry name" value="MerR_fam"/>
</dbReference>
<dbReference type="PANTHER" id="PTHR30204:SF97">
    <property type="entry name" value="MERR FAMILY REGULATORY PROTEIN"/>
    <property type="match status" value="1"/>
</dbReference>
<dbReference type="SMART" id="SM00422">
    <property type="entry name" value="HTH_MERR"/>
    <property type="match status" value="1"/>
</dbReference>
<organism evidence="3 4">
    <name type="scientific">Sandaracinus amylolyticus</name>
    <dbReference type="NCBI Taxonomy" id="927083"/>
    <lineage>
        <taxon>Bacteria</taxon>
        <taxon>Pseudomonadati</taxon>
        <taxon>Myxococcota</taxon>
        <taxon>Polyangia</taxon>
        <taxon>Polyangiales</taxon>
        <taxon>Sandaracinaceae</taxon>
        <taxon>Sandaracinus</taxon>
    </lineage>
</organism>
<sequence length="277" mass="30252">MWSLGAPMSRAALDSPAGEDLRLCVAMSERMSIGRFARATRLTVKALRHYDEIGLLRPASIDRRTGYRSYAPEQVRDAVTIATLRALDVPLATIAKVLRDPRSMQAALEAEKARIEREIADRQRAVRGLDRVMRGAAPITYEVSLRTEPARCVAIVRATTSAEDLEADTTRLVRESLATVPGARDPVMAILHASIDDETIPIEIAVTVDDGITMPATRCALVRHVGPYSELAHAHHALWAWADANDVPAGPIREIYVNDPDEVAPDALVTDVLLPLA</sequence>
<keyword evidence="1" id="KW-0238">DNA-binding</keyword>
<dbReference type="KEGG" id="samy:DB32_004720"/>
<proteinExistence type="predicted"/>
<dbReference type="InterPro" id="IPR010499">
    <property type="entry name" value="AraC_E-bd"/>
</dbReference>
<evidence type="ECO:0000259" key="2">
    <source>
        <dbReference type="PROSITE" id="PS50937"/>
    </source>
</evidence>